<dbReference type="Proteomes" id="UP000299102">
    <property type="component" value="Unassembled WGS sequence"/>
</dbReference>
<organism evidence="1 2">
    <name type="scientific">Eumeta variegata</name>
    <name type="common">Bagworm moth</name>
    <name type="synonym">Eumeta japonica</name>
    <dbReference type="NCBI Taxonomy" id="151549"/>
    <lineage>
        <taxon>Eukaryota</taxon>
        <taxon>Metazoa</taxon>
        <taxon>Ecdysozoa</taxon>
        <taxon>Arthropoda</taxon>
        <taxon>Hexapoda</taxon>
        <taxon>Insecta</taxon>
        <taxon>Pterygota</taxon>
        <taxon>Neoptera</taxon>
        <taxon>Endopterygota</taxon>
        <taxon>Lepidoptera</taxon>
        <taxon>Glossata</taxon>
        <taxon>Ditrysia</taxon>
        <taxon>Tineoidea</taxon>
        <taxon>Psychidae</taxon>
        <taxon>Oiketicinae</taxon>
        <taxon>Eumeta</taxon>
    </lineage>
</organism>
<comment type="caution">
    <text evidence="1">The sequence shown here is derived from an EMBL/GenBank/DDBJ whole genome shotgun (WGS) entry which is preliminary data.</text>
</comment>
<evidence type="ECO:0000313" key="2">
    <source>
        <dbReference type="Proteomes" id="UP000299102"/>
    </source>
</evidence>
<gene>
    <name evidence="1" type="ORF">EVAR_16445_1</name>
</gene>
<proteinExistence type="predicted"/>
<evidence type="ECO:0000313" key="1">
    <source>
        <dbReference type="EMBL" id="GBP26865.1"/>
    </source>
</evidence>
<protein>
    <submittedName>
        <fullName evidence="1">Uncharacterized protein</fullName>
    </submittedName>
</protein>
<keyword evidence="2" id="KW-1185">Reference proteome</keyword>
<sequence length="75" mass="8722">MDKAMLCPFQRDKGRSAGSEALQFFLAAMTRENLRRRVFMLDKVTAYCFYDMREEKEQLPPQRCFTAPLVLGSLP</sequence>
<name>A0A4C1UKA7_EUMVA</name>
<reference evidence="1 2" key="1">
    <citation type="journal article" date="2019" name="Commun. Biol.">
        <title>The bagworm genome reveals a unique fibroin gene that provides high tensile strength.</title>
        <authorList>
            <person name="Kono N."/>
            <person name="Nakamura H."/>
            <person name="Ohtoshi R."/>
            <person name="Tomita M."/>
            <person name="Numata K."/>
            <person name="Arakawa K."/>
        </authorList>
    </citation>
    <scope>NUCLEOTIDE SEQUENCE [LARGE SCALE GENOMIC DNA]</scope>
</reference>
<dbReference type="EMBL" id="BGZK01000186">
    <property type="protein sequence ID" value="GBP26865.1"/>
    <property type="molecule type" value="Genomic_DNA"/>
</dbReference>
<dbReference type="AlphaFoldDB" id="A0A4C1UKA7"/>
<accession>A0A4C1UKA7</accession>